<reference evidence="1" key="1">
    <citation type="submission" date="2020-02" db="EMBL/GenBank/DDBJ databases">
        <authorList>
            <person name="Meier V. D."/>
        </authorList>
    </citation>
    <scope>NUCLEOTIDE SEQUENCE</scope>
    <source>
        <strain evidence="1">AVDCRST_MAG91</strain>
    </source>
</reference>
<sequence length="70" mass="8018">MLQPTTIERAFELARSGRFEKLEHLESQLSREGHSAVYEHLRGTQIRRQLRELLKQSRAAEAASLETANA</sequence>
<name>A0A6J4TE55_9SPHN</name>
<evidence type="ECO:0000313" key="1">
    <source>
        <dbReference type="EMBL" id="CAA9521013.1"/>
    </source>
</evidence>
<dbReference type="AlphaFoldDB" id="A0A6J4TE55"/>
<proteinExistence type="predicted"/>
<gene>
    <name evidence="1" type="ORF">AVDCRST_MAG91-2195</name>
</gene>
<dbReference type="EMBL" id="CADCVX010000402">
    <property type="protein sequence ID" value="CAA9521013.1"/>
    <property type="molecule type" value="Genomic_DNA"/>
</dbReference>
<organism evidence="1">
    <name type="scientific">uncultured Sphingomonadaceae bacterium</name>
    <dbReference type="NCBI Taxonomy" id="169976"/>
    <lineage>
        <taxon>Bacteria</taxon>
        <taxon>Pseudomonadati</taxon>
        <taxon>Pseudomonadota</taxon>
        <taxon>Alphaproteobacteria</taxon>
        <taxon>Sphingomonadales</taxon>
        <taxon>Sphingomonadaceae</taxon>
        <taxon>environmental samples</taxon>
    </lineage>
</organism>
<accession>A0A6J4TE55</accession>
<protein>
    <submittedName>
        <fullName evidence="1">Uncharacterized protein</fullName>
    </submittedName>
</protein>